<dbReference type="Pfam" id="PF13391">
    <property type="entry name" value="HNH_2"/>
    <property type="match status" value="1"/>
</dbReference>
<organism evidence="2 3">
    <name type="scientific">Armillaria tabescens</name>
    <name type="common">Ringless honey mushroom</name>
    <name type="synonym">Agaricus tabescens</name>
    <dbReference type="NCBI Taxonomy" id="1929756"/>
    <lineage>
        <taxon>Eukaryota</taxon>
        <taxon>Fungi</taxon>
        <taxon>Dikarya</taxon>
        <taxon>Basidiomycota</taxon>
        <taxon>Agaricomycotina</taxon>
        <taxon>Agaricomycetes</taxon>
        <taxon>Agaricomycetidae</taxon>
        <taxon>Agaricales</taxon>
        <taxon>Marasmiineae</taxon>
        <taxon>Physalacriaceae</taxon>
        <taxon>Desarmillaria</taxon>
    </lineage>
</organism>
<sequence length="373" mass="41797">MFDYESDANTLSTLSESFNNSVLEKIRSRTPTITFIIQAEQDISSLRSAFASGKLGPCLERLSTVDKDIHPDAVLQAMLAHAAGASDDDKQTPRRYVACAIATAGQDNNFEQLIELANTWVRYLLWPFKANKGDLRDLHSASEITPTLTETETLDFEDGLSRLESFKDAVKGRDGYRCIVTRSIDWDEVPLDSDECSTKVKAAHIFKRAAAAGKRTTKSFAEYATWGILRHFIALSEEEVAELDANIDYVYNGLTLEEILHSAFGEFMCSLCPDPDHPNRYHFEYFTRGPLSSVSRCDIKAISFEECPAEVRPSRKLIQFHYSLAKVLHASGVGRVIESMLERFLKGGSKQVTMSADDLELYLSTERMSLMSL</sequence>
<evidence type="ECO:0000259" key="1">
    <source>
        <dbReference type="Pfam" id="PF13391"/>
    </source>
</evidence>
<dbReference type="RefSeq" id="XP_060332184.1">
    <property type="nucleotide sequence ID" value="XM_060480723.1"/>
</dbReference>
<name>A0AA39KFX8_ARMTA</name>
<dbReference type="AlphaFoldDB" id="A0AA39KFX8"/>
<dbReference type="GeneID" id="85364271"/>
<accession>A0AA39KFX8</accession>
<feature type="domain" description="HNH nuclease" evidence="1">
    <location>
        <begin position="178"/>
        <end position="270"/>
    </location>
</feature>
<proteinExistence type="predicted"/>
<comment type="caution">
    <text evidence="2">The sequence shown here is derived from an EMBL/GenBank/DDBJ whole genome shotgun (WGS) entry which is preliminary data.</text>
</comment>
<keyword evidence="3" id="KW-1185">Reference proteome</keyword>
<dbReference type="Proteomes" id="UP001175211">
    <property type="component" value="Unassembled WGS sequence"/>
</dbReference>
<evidence type="ECO:0000313" key="2">
    <source>
        <dbReference type="EMBL" id="KAK0460058.1"/>
    </source>
</evidence>
<evidence type="ECO:0000313" key="3">
    <source>
        <dbReference type="Proteomes" id="UP001175211"/>
    </source>
</evidence>
<dbReference type="EMBL" id="JAUEPS010000013">
    <property type="protein sequence ID" value="KAK0460058.1"/>
    <property type="molecule type" value="Genomic_DNA"/>
</dbReference>
<protein>
    <recommendedName>
        <fullName evidence="1">HNH nuclease domain-containing protein</fullName>
    </recommendedName>
</protein>
<dbReference type="InterPro" id="IPR003615">
    <property type="entry name" value="HNH_nuc"/>
</dbReference>
<gene>
    <name evidence="2" type="ORF">EV420DRAFT_1763021</name>
</gene>
<reference evidence="2" key="1">
    <citation type="submission" date="2023-06" db="EMBL/GenBank/DDBJ databases">
        <authorList>
            <consortium name="Lawrence Berkeley National Laboratory"/>
            <person name="Ahrendt S."/>
            <person name="Sahu N."/>
            <person name="Indic B."/>
            <person name="Wong-Bajracharya J."/>
            <person name="Merenyi Z."/>
            <person name="Ke H.-M."/>
            <person name="Monk M."/>
            <person name="Kocsube S."/>
            <person name="Drula E."/>
            <person name="Lipzen A."/>
            <person name="Balint B."/>
            <person name="Henrissat B."/>
            <person name="Andreopoulos B."/>
            <person name="Martin F.M."/>
            <person name="Harder C.B."/>
            <person name="Rigling D."/>
            <person name="Ford K.L."/>
            <person name="Foster G.D."/>
            <person name="Pangilinan J."/>
            <person name="Papanicolaou A."/>
            <person name="Barry K."/>
            <person name="LaButti K."/>
            <person name="Viragh M."/>
            <person name="Koriabine M."/>
            <person name="Yan M."/>
            <person name="Riley R."/>
            <person name="Champramary S."/>
            <person name="Plett K.L."/>
            <person name="Tsai I.J."/>
            <person name="Slot J."/>
            <person name="Sipos G."/>
            <person name="Plett J."/>
            <person name="Nagy L.G."/>
            <person name="Grigoriev I.V."/>
        </authorList>
    </citation>
    <scope>NUCLEOTIDE SEQUENCE</scope>
    <source>
        <strain evidence="2">CCBAS 213</strain>
    </source>
</reference>